<keyword evidence="3" id="KW-1185">Reference proteome</keyword>
<accession>A0A2G5UHN5</accession>
<dbReference type="AlphaFoldDB" id="A0A2G5UHN5"/>
<protein>
    <submittedName>
        <fullName evidence="2">Uncharacterized protein</fullName>
    </submittedName>
</protein>
<evidence type="ECO:0000256" key="1">
    <source>
        <dbReference type="SAM" id="MobiDB-lite"/>
    </source>
</evidence>
<evidence type="ECO:0000313" key="2">
    <source>
        <dbReference type="EMBL" id="PIC39075.1"/>
    </source>
</evidence>
<proteinExistence type="predicted"/>
<dbReference type="Proteomes" id="UP000230233">
    <property type="component" value="Chromosome III"/>
</dbReference>
<comment type="caution">
    <text evidence="2">The sequence shown here is derived from an EMBL/GenBank/DDBJ whole genome shotgun (WGS) entry which is preliminary data.</text>
</comment>
<feature type="region of interest" description="Disordered" evidence="1">
    <location>
        <begin position="38"/>
        <end position="71"/>
    </location>
</feature>
<reference evidence="3" key="1">
    <citation type="submission" date="2017-10" db="EMBL/GenBank/DDBJ databases">
        <title>Rapid genome shrinkage in a self-fertile nematode reveals novel sperm competition proteins.</title>
        <authorList>
            <person name="Yin D."/>
            <person name="Schwarz E.M."/>
            <person name="Thomas C.G."/>
            <person name="Felde R.L."/>
            <person name="Korf I.F."/>
            <person name="Cutter A.D."/>
            <person name="Schartner C.M."/>
            <person name="Ralston E.J."/>
            <person name="Meyer B.J."/>
            <person name="Haag E.S."/>
        </authorList>
    </citation>
    <scope>NUCLEOTIDE SEQUENCE [LARGE SCALE GENOMIC DNA]</scope>
    <source>
        <strain evidence="3">JU1422</strain>
    </source>
</reference>
<gene>
    <name evidence="2" type="primary">Cnig_chr_III.g10884</name>
    <name evidence="2" type="ORF">B9Z55_010884</name>
</gene>
<organism evidence="2 3">
    <name type="scientific">Caenorhabditis nigoni</name>
    <dbReference type="NCBI Taxonomy" id="1611254"/>
    <lineage>
        <taxon>Eukaryota</taxon>
        <taxon>Metazoa</taxon>
        <taxon>Ecdysozoa</taxon>
        <taxon>Nematoda</taxon>
        <taxon>Chromadorea</taxon>
        <taxon>Rhabditida</taxon>
        <taxon>Rhabditina</taxon>
        <taxon>Rhabditomorpha</taxon>
        <taxon>Rhabditoidea</taxon>
        <taxon>Rhabditidae</taxon>
        <taxon>Peloderinae</taxon>
        <taxon>Caenorhabditis</taxon>
    </lineage>
</organism>
<sequence>MKEIDKYCKIMLFRQQNHVFEQSYKPKEIARTLATTSTPCSSTALPELEAPEGGPPGYDAISLHNETISTR</sequence>
<evidence type="ECO:0000313" key="3">
    <source>
        <dbReference type="Proteomes" id="UP000230233"/>
    </source>
</evidence>
<dbReference type="EMBL" id="PDUG01000003">
    <property type="protein sequence ID" value="PIC39075.1"/>
    <property type="molecule type" value="Genomic_DNA"/>
</dbReference>
<name>A0A2G5UHN5_9PELO</name>